<proteinExistence type="predicted"/>
<dbReference type="EMBL" id="DWWD01000044">
    <property type="protein sequence ID" value="HJC51145.1"/>
    <property type="molecule type" value="Genomic_DNA"/>
</dbReference>
<accession>A0A9D2PI03</accession>
<feature type="non-terminal residue" evidence="1">
    <location>
        <position position="1"/>
    </location>
</feature>
<name>A0A9D2PI03_9FIRM</name>
<gene>
    <name evidence="1" type="ORF">H9754_11380</name>
</gene>
<dbReference type="AlphaFoldDB" id="A0A9D2PI03"/>
<organism evidence="1 2">
    <name type="scientific">Candidatus Anaerostipes avistercoris</name>
    <dbReference type="NCBI Taxonomy" id="2838462"/>
    <lineage>
        <taxon>Bacteria</taxon>
        <taxon>Bacillati</taxon>
        <taxon>Bacillota</taxon>
        <taxon>Clostridia</taxon>
        <taxon>Lachnospirales</taxon>
        <taxon>Lachnospiraceae</taxon>
        <taxon>Anaerostipes</taxon>
    </lineage>
</organism>
<evidence type="ECO:0000313" key="1">
    <source>
        <dbReference type="EMBL" id="HJC51145.1"/>
    </source>
</evidence>
<comment type="caution">
    <text evidence="1">The sequence shown here is derived from an EMBL/GenBank/DDBJ whole genome shotgun (WGS) entry which is preliminary data.</text>
</comment>
<reference evidence="1" key="1">
    <citation type="journal article" date="2021" name="PeerJ">
        <title>Extensive microbial diversity within the chicken gut microbiome revealed by metagenomics and culture.</title>
        <authorList>
            <person name="Gilroy R."/>
            <person name="Ravi A."/>
            <person name="Getino M."/>
            <person name="Pursley I."/>
            <person name="Horton D.L."/>
            <person name="Alikhan N.F."/>
            <person name="Baker D."/>
            <person name="Gharbi K."/>
            <person name="Hall N."/>
            <person name="Watson M."/>
            <person name="Adriaenssens E.M."/>
            <person name="Foster-Nyarko E."/>
            <person name="Jarju S."/>
            <person name="Secka A."/>
            <person name="Antonio M."/>
            <person name="Oren A."/>
            <person name="Chaudhuri R.R."/>
            <person name="La Ragione R."/>
            <person name="Hildebrand F."/>
            <person name="Pallen M.J."/>
        </authorList>
    </citation>
    <scope>NUCLEOTIDE SEQUENCE</scope>
    <source>
        <strain evidence="1">ChiSjej3B21-8574</strain>
    </source>
</reference>
<protein>
    <submittedName>
        <fullName evidence="1">Uncharacterized protein</fullName>
    </submittedName>
</protein>
<sequence length="85" mass="9917">NRRCLYYNWKFWPLNVSLADRHLSHRLAAKYGTGGRLGWQSANFITALVIHNILSHMYFAISSIFSSSLIEETKIYNNEKEIVLQ</sequence>
<evidence type="ECO:0000313" key="2">
    <source>
        <dbReference type="Proteomes" id="UP000823904"/>
    </source>
</evidence>
<reference evidence="1" key="2">
    <citation type="submission" date="2021-04" db="EMBL/GenBank/DDBJ databases">
        <authorList>
            <person name="Gilroy R."/>
        </authorList>
    </citation>
    <scope>NUCLEOTIDE SEQUENCE</scope>
    <source>
        <strain evidence="1">ChiSjej3B21-8574</strain>
    </source>
</reference>
<dbReference type="Proteomes" id="UP000823904">
    <property type="component" value="Unassembled WGS sequence"/>
</dbReference>